<evidence type="ECO:0000256" key="1">
    <source>
        <dbReference type="ARBA" id="ARBA00006534"/>
    </source>
</evidence>
<dbReference type="PANTHER" id="PTHR20842">
    <property type="entry name" value="PROTEASE S51 ALPHA-ASPARTYL DIPEPTIDASE"/>
    <property type="match status" value="1"/>
</dbReference>
<dbReference type="GO" id="GO:0008236">
    <property type="term" value="F:serine-type peptidase activity"/>
    <property type="evidence" value="ECO:0007669"/>
    <property type="project" value="UniProtKB-KW"/>
</dbReference>
<organism evidence="5 6">
    <name type="scientific">Corallincola holothuriorum</name>
    <dbReference type="NCBI Taxonomy" id="2282215"/>
    <lineage>
        <taxon>Bacteria</taxon>
        <taxon>Pseudomonadati</taxon>
        <taxon>Pseudomonadota</taxon>
        <taxon>Gammaproteobacteria</taxon>
        <taxon>Alteromonadales</taxon>
        <taxon>Psychromonadaceae</taxon>
        <taxon>Corallincola</taxon>
    </lineage>
</organism>
<evidence type="ECO:0000313" key="5">
    <source>
        <dbReference type="EMBL" id="RCU52696.1"/>
    </source>
</evidence>
<dbReference type="CDD" id="cd03146">
    <property type="entry name" value="GAT1_Peptidase_E"/>
    <property type="match status" value="1"/>
</dbReference>
<evidence type="ECO:0000256" key="4">
    <source>
        <dbReference type="ARBA" id="ARBA00022825"/>
    </source>
</evidence>
<dbReference type="GO" id="GO:0016805">
    <property type="term" value="F:dipeptidase activity"/>
    <property type="evidence" value="ECO:0007669"/>
    <property type="project" value="UniProtKB-KW"/>
</dbReference>
<keyword evidence="4" id="KW-0720">Serine protease</keyword>
<dbReference type="Proteomes" id="UP000252558">
    <property type="component" value="Unassembled WGS sequence"/>
</dbReference>
<protein>
    <submittedName>
        <fullName evidence="5">Dipeptidase PepE</fullName>
        <ecNumber evidence="5">3.4.13.21</ecNumber>
    </submittedName>
</protein>
<evidence type="ECO:0000256" key="2">
    <source>
        <dbReference type="ARBA" id="ARBA00022670"/>
    </source>
</evidence>
<dbReference type="NCBIfam" id="NF003642">
    <property type="entry name" value="PRK05282.1"/>
    <property type="match status" value="1"/>
</dbReference>
<dbReference type="InterPro" id="IPR005320">
    <property type="entry name" value="Peptidase_S51"/>
</dbReference>
<dbReference type="OrthoDB" id="3373764at2"/>
<dbReference type="GO" id="GO:0006508">
    <property type="term" value="P:proteolysis"/>
    <property type="evidence" value="ECO:0007669"/>
    <property type="project" value="UniProtKB-KW"/>
</dbReference>
<reference evidence="5 6" key="1">
    <citation type="submission" date="2018-07" db="EMBL/GenBank/DDBJ databases">
        <title>Corallincola holothuriorum sp. nov., a new facultative anaerobe isolated from sea cucumber Apostichopus japonicus.</title>
        <authorList>
            <person name="Xia H."/>
        </authorList>
    </citation>
    <scope>NUCLEOTIDE SEQUENCE [LARGE SCALE GENOMIC DNA]</scope>
    <source>
        <strain evidence="5 6">C4</strain>
    </source>
</reference>
<evidence type="ECO:0000256" key="3">
    <source>
        <dbReference type="ARBA" id="ARBA00022801"/>
    </source>
</evidence>
<dbReference type="PANTHER" id="PTHR20842:SF0">
    <property type="entry name" value="ALPHA-ASPARTYL DIPEPTIDASE"/>
    <property type="match status" value="1"/>
</dbReference>
<dbReference type="SUPFAM" id="SSF52317">
    <property type="entry name" value="Class I glutamine amidotransferase-like"/>
    <property type="match status" value="1"/>
</dbReference>
<evidence type="ECO:0000313" key="6">
    <source>
        <dbReference type="Proteomes" id="UP000252558"/>
    </source>
</evidence>
<name>A0A368NRB0_9GAMM</name>
<keyword evidence="3 5" id="KW-0378">Hydrolase</keyword>
<accession>A0A368NRB0</accession>
<comment type="similarity">
    <text evidence="1">Belongs to the peptidase S51 family.</text>
</comment>
<dbReference type="EMBL" id="QPID01000001">
    <property type="protein sequence ID" value="RCU52696.1"/>
    <property type="molecule type" value="Genomic_DNA"/>
</dbReference>
<sequence>MKKLLLLSSSRYRDNAYLAQPLAMVRDFLPSGIRKAVFIPYAGVTISHSVYHRMVAEALQPLNLDITNITDMQDPIKAVQAAELILVGGGNTFQLLASLYDQKLIDAIQNKVDAGTPYIGWSAGSNMAGPTICTTNDMPIVCPPSFNALNLVPYQINPHFTDATLPGHNGESRSQRLAEYLTVAQDQRVIALPEGCCIKVDGEQHTYHGDTDGKVLRYQVDAVTLKDGDDVLNA</sequence>
<dbReference type="EC" id="3.4.13.21" evidence="5"/>
<comment type="caution">
    <text evidence="5">The sequence shown here is derived from an EMBL/GenBank/DDBJ whole genome shotgun (WGS) entry which is preliminary data.</text>
</comment>
<dbReference type="AlphaFoldDB" id="A0A368NRB0"/>
<dbReference type="RefSeq" id="WP_114336604.1">
    <property type="nucleotide sequence ID" value="NZ_QPID01000001.1"/>
</dbReference>
<keyword evidence="2" id="KW-0645">Protease</keyword>
<dbReference type="Pfam" id="PF03575">
    <property type="entry name" value="Peptidase_S51"/>
    <property type="match status" value="1"/>
</dbReference>
<dbReference type="Gene3D" id="3.40.50.880">
    <property type="match status" value="1"/>
</dbReference>
<proteinExistence type="inferred from homology"/>
<dbReference type="InterPro" id="IPR029062">
    <property type="entry name" value="Class_I_gatase-like"/>
</dbReference>
<keyword evidence="6" id="KW-1185">Reference proteome</keyword>
<keyword evidence="5" id="KW-0224">Dipeptidase</keyword>
<gene>
    <name evidence="5" type="ORF">DU002_01660</name>
</gene>